<organism evidence="2 3">
    <name type="scientific">Snodgrassella alvi SCGC AB-598-J21</name>
    <dbReference type="NCBI Taxonomy" id="1385367"/>
    <lineage>
        <taxon>Bacteria</taxon>
        <taxon>Pseudomonadati</taxon>
        <taxon>Pseudomonadota</taxon>
        <taxon>Betaproteobacteria</taxon>
        <taxon>Neisseriales</taxon>
        <taxon>Neisseriaceae</taxon>
        <taxon>Snodgrassella</taxon>
    </lineage>
</organism>
<reference evidence="2 3" key="1">
    <citation type="journal article" date="2014" name="PLoS Genet.">
        <title>Hidden diversity in honey bee gut symbionts detected by single-cell genomics.</title>
        <authorList>
            <person name="Engel P."/>
            <person name="Stepanauskas R."/>
            <person name="Moran N."/>
        </authorList>
    </citation>
    <scope>NUCLEOTIDE SEQUENCE [LARGE SCALE GENOMIC DNA]</scope>
    <source>
        <strain evidence="2 3">SCGC AB-598-J21</strain>
    </source>
</reference>
<dbReference type="AlphaFoldDB" id="A0A074W221"/>
<protein>
    <recommendedName>
        <fullName evidence="4">Membrane-bound PQQ-dependent dehydrogenase, glucose/quinate/shikimate family</fullName>
    </recommendedName>
</protein>
<keyword evidence="1" id="KW-0812">Transmembrane</keyword>
<dbReference type="EMBL" id="AVQL01000410">
    <property type="protein sequence ID" value="KEQ01504.1"/>
    <property type="molecule type" value="Genomic_DNA"/>
</dbReference>
<evidence type="ECO:0000256" key="1">
    <source>
        <dbReference type="SAM" id="Phobius"/>
    </source>
</evidence>
<comment type="caution">
    <text evidence="2">The sequence shown here is derived from an EMBL/GenBank/DDBJ whole genome shotgun (WGS) entry which is preliminary data.</text>
</comment>
<sequence>MKAYTSFSLARIMTLIVLWLTVIYLLIGGIWLIWLGGSAFYAIIALILCLFTTLYHYQRSSCLWLYAITLFITLIWGLWESGTDFWALAPRFDLLFLFGLWLLTPWPTRHISASRSGKLIITIALIAILGVMF</sequence>
<feature type="transmembrane region" description="Helical" evidence="1">
    <location>
        <begin position="116"/>
        <end position="132"/>
    </location>
</feature>
<name>A0A074W221_9NEIS</name>
<feature type="transmembrane region" description="Helical" evidence="1">
    <location>
        <begin position="85"/>
        <end position="104"/>
    </location>
</feature>
<feature type="transmembrane region" description="Helical" evidence="1">
    <location>
        <begin position="12"/>
        <end position="33"/>
    </location>
</feature>
<keyword evidence="1" id="KW-0472">Membrane</keyword>
<feature type="transmembrane region" description="Helical" evidence="1">
    <location>
        <begin position="63"/>
        <end position="79"/>
    </location>
</feature>
<proteinExistence type="predicted"/>
<evidence type="ECO:0008006" key="4">
    <source>
        <dbReference type="Google" id="ProtNLM"/>
    </source>
</evidence>
<accession>A0A074W221</accession>
<keyword evidence="1" id="KW-1133">Transmembrane helix</keyword>
<feature type="transmembrane region" description="Helical" evidence="1">
    <location>
        <begin position="39"/>
        <end position="56"/>
    </location>
</feature>
<gene>
    <name evidence="2" type="ORF">SASC598J21_007200</name>
</gene>
<evidence type="ECO:0000313" key="3">
    <source>
        <dbReference type="Proteomes" id="UP000027644"/>
    </source>
</evidence>
<dbReference type="Proteomes" id="UP000027644">
    <property type="component" value="Unassembled WGS sequence"/>
</dbReference>
<evidence type="ECO:0000313" key="2">
    <source>
        <dbReference type="EMBL" id="KEQ01504.1"/>
    </source>
</evidence>